<evidence type="ECO:0000256" key="3">
    <source>
        <dbReference type="ARBA" id="ARBA00022692"/>
    </source>
</evidence>
<evidence type="ECO:0000259" key="7">
    <source>
        <dbReference type="Pfam" id="PF05231"/>
    </source>
</evidence>
<evidence type="ECO:0000256" key="4">
    <source>
        <dbReference type="ARBA" id="ARBA00022989"/>
    </source>
</evidence>
<evidence type="ECO:0000256" key="1">
    <source>
        <dbReference type="ARBA" id="ARBA00004651"/>
    </source>
</evidence>
<evidence type="ECO:0000256" key="6">
    <source>
        <dbReference type="SAM" id="Phobius"/>
    </source>
</evidence>
<dbReference type="InterPro" id="IPR007895">
    <property type="entry name" value="MASE1"/>
</dbReference>
<dbReference type="Proteomes" id="UP000053923">
    <property type="component" value="Unassembled WGS sequence"/>
</dbReference>
<reference evidence="9" key="1">
    <citation type="submission" date="2015-10" db="EMBL/GenBank/DDBJ databases">
        <authorList>
            <person name="Ju K.-S."/>
            <person name="Doroghazi J.R."/>
            <person name="Metcalf W.W."/>
        </authorList>
    </citation>
    <scope>NUCLEOTIDE SEQUENCE [LARGE SCALE GENOMIC DNA]</scope>
    <source>
        <strain evidence="9">NRRL 3151</strain>
    </source>
</reference>
<comment type="subcellular location">
    <subcellularLocation>
        <location evidence="1">Cell membrane</location>
        <topology evidence="1">Multi-pass membrane protein</topology>
    </subcellularLocation>
</comment>
<organism evidence="8 9">
    <name type="scientific">Streptomyces regalis</name>
    <dbReference type="NCBI Taxonomy" id="68262"/>
    <lineage>
        <taxon>Bacteria</taxon>
        <taxon>Bacillati</taxon>
        <taxon>Actinomycetota</taxon>
        <taxon>Actinomycetes</taxon>
        <taxon>Kitasatosporales</taxon>
        <taxon>Streptomycetaceae</taxon>
        <taxon>Streptomyces</taxon>
    </lineage>
</organism>
<proteinExistence type="predicted"/>
<evidence type="ECO:0000256" key="2">
    <source>
        <dbReference type="ARBA" id="ARBA00022475"/>
    </source>
</evidence>
<sequence length="330" mass="34147">MVRFEDLRRPAATGLAILAVAAAYYTTGRLGLLAEVVVGGAHITPLWPPTGVALACLLILGLRIWPGIALGAFLVVVAIGSLTLTPSSLAITAGNTAGPLAACLLLRRVGFRTELDRLKDGLALVFLGAAGMLVSSGTGAVTLLLDGGLPPHGFWAAWSAWWTGDVMGVVVITPLLLSLRMARPAWGAVPHAWAEQVVLLAATAVVAVVVTRSSLDLLFLVFPLLIWAALRFQLAATAPCVLVLSVLAVVAATGHHGPFKDHGILGIMVTLQALNGAAALTTLLLAAVVAQRENTYQKIEQACAALSEVVAHLSPTQPRSSPPGSAEETT</sequence>
<feature type="transmembrane region" description="Helical" evidence="6">
    <location>
        <begin position="67"/>
        <end position="84"/>
    </location>
</feature>
<dbReference type="GO" id="GO:0005886">
    <property type="term" value="C:plasma membrane"/>
    <property type="evidence" value="ECO:0007669"/>
    <property type="project" value="UniProtKB-SubCell"/>
</dbReference>
<keyword evidence="3 6" id="KW-0812">Transmembrane</keyword>
<feature type="transmembrane region" description="Helical" evidence="6">
    <location>
        <begin position="121"/>
        <end position="145"/>
    </location>
</feature>
<feature type="transmembrane region" description="Helical" evidence="6">
    <location>
        <begin position="39"/>
        <end position="60"/>
    </location>
</feature>
<dbReference type="Pfam" id="PF05231">
    <property type="entry name" value="MASE1"/>
    <property type="match status" value="1"/>
</dbReference>
<evidence type="ECO:0000313" key="8">
    <source>
        <dbReference type="EMBL" id="KUL35506.1"/>
    </source>
</evidence>
<name>A0A0X3UX17_9ACTN</name>
<feature type="transmembrane region" description="Helical" evidence="6">
    <location>
        <begin position="197"/>
        <end position="226"/>
    </location>
</feature>
<accession>A0A0X3UX17</accession>
<feature type="transmembrane region" description="Helical" evidence="6">
    <location>
        <begin position="232"/>
        <end position="252"/>
    </location>
</feature>
<keyword evidence="2" id="KW-1003">Cell membrane</keyword>
<feature type="transmembrane region" description="Helical" evidence="6">
    <location>
        <begin position="264"/>
        <end position="290"/>
    </location>
</feature>
<evidence type="ECO:0000313" key="9">
    <source>
        <dbReference type="Proteomes" id="UP000053923"/>
    </source>
</evidence>
<gene>
    <name evidence="8" type="ORF">ADL12_20040</name>
</gene>
<feature type="domain" description="MASE1" evidence="7">
    <location>
        <begin position="19"/>
        <end position="292"/>
    </location>
</feature>
<comment type="caution">
    <text evidence="8">The sequence shown here is derived from an EMBL/GenBank/DDBJ whole genome shotgun (WGS) entry which is preliminary data.</text>
</comment>
<evidence type="ECO:0000256" key="5">
    <source>
        <dbReference type="ARBA" id="ARBA00023136"/>
    </source>
</evidence>
<feature type="transmembrane region" description="Helical" evidence="6">
    <location>
        <begin position="90"/>
        <end position="109"/>
    </location>
</feature>
<keyword evidence="4 6" id="KW-1133">Transmembrane helix</keyword>
<dbReference type="EMBL" id="LLZG01000153">
    <property type="protein sequence ID" value="KUL35506.1"/>
    <property type="molecule type" value="Genomic_DNA"/>
</dbReference>
<feature type="transmembrane region" description="Helical" evidence="6">
    <location>
        <begin position="157"/>
        <end position="177"/>
    </location>
</feature>
<keyword evidence="9" id="KW-1185">Reference proteome</keyword>
<protein>
    <recommendedName>
        <fullName evidence="7">MASE1 domain-containing protein</fullName>
    </recommendedName>
</protein>
<keyword evidence="5 6" id="KW-0472">Membrane</keyword>
<dbReference type="AlphaFoldDB" id="A0A0X3UX17"/>